<dbReference type="EMBL" id="NMQU01000027">
    <property type="protein sequence ID" value="OXM52315.1"/>
    <property type="molecule type" value="Genomic_DNA"/>
</dbReference>
<dbReference type="InterPro" id="IPR032816">
    <property type="entry name" value="VTT_dom"/>
</dbReference>
<feature type="domain" description="VTT" evidence="9">
    <location>
        <begin position="49"/>
        <end position="176"/>
    </location>
</feature>
<keyword evidence="4 7" id="KW-0812">Transmembrane</keyword>
<sequence>MILAQNTVTTMGLLPEWLDPKILLSGLTVPVITVLCVIIFIESSVFPVLPGDSLLFTAGLLIANGSIQAPLWLVCVLVTLAALIGNLLGYGLGWKIGPWLFRKPDSKFFNKKYVDQTHAFLEKHGPKAVVLARFVPFVRTFITWIAGIGKMDPKKYFTYTVIGGILWAAGITALGHLLGDIPFIEKNIDAIFVLIVLISVVPIVIEYLKARREKKHSGGSAASAAPAADMDATQQIPRVRD</sequence>
<keyword evidence="3 7" id="KW-1003">Cell membrane</keyword>
<feature type="transmembrane region" description="Helical" evidence="7">
    <location>
        <begin position="71"/>
        <end position="93"/>
    </location>
</feature>
<feature type="transmembrane region" description="Helical" evidence="7">
    <location>
        <begin position="190"/>
        <end position="208"/>
    </location>
</feature>
<keyword evidence="6 7" id="KW-0472">Membrane</keyword>
<protein>
    <recommendedName>
        <fullName evidence="9">VTT domain-containing protein</fullName>
    </recommendedName>
</protein>
<evidence type="ECO:0000259" key="9">
    <source>
        <dbReference type="Pfam" id="PF09335"/>
    </source>
</evidence>
<feature type="region of interest" description="Disordered" evidence="8">
    <location>
        <begin position="217"/>
        <end position="241"/>
    </location>
</feature>
<evidence type="ECO:0000256" key="4">
    <source>
        <dbReference type="ARBA" id="ARBA00022692"/>
    </source>
</evidence>
<dbReference type="GO" id="GO:0005886">
    <property type="term" value="C:plasma membrane"/>
    <property type="evidence" value="ECO:0007669"/>
    <property type="project" value="UniProtKB-SubCell"/>
</dbReference>
<dbReference type="PANTHER" id="PTHR30353:SF0">
    <property type="entry name" value="TRANSMEMBRANE PROTEIN"/>
    <property type="match status" value="1"/>
</dbReference>
<dbReference type="PANTHER" id="PTHR30353">
    <property type="entry name" value="INNER MEMBRANE PROTEIN DEDA-RELATED"/>
    <property type="match status" value="1"/>
</dbReference>
<dbReference type="InterPro" id="IPR032818">
    <property type="entry name" value="DedA-like"/>
</dbReference>
<organism evidence="10 11">
    <name type="scientific">Amycolatopsis alba DSM 44262</name>
    <dbReference type="NCBI Taxonomy" id="1125972"/>
    <lineage>
        <taxon>Bacteria</taxon>
        <taxon>Bacillati</taxon>
        <taxon>Actinomycetota</taxon>
        <taxon>Actinomycetes</taxon>
        <taxon>Pseudonocardiales</taxon>
        <taxon>Pseudonocardiaceae</taxon>
        <taxon>Amycolatopsis</taxon>
    </lineage>
</organism>
<dbReference type="RefSeq" id="WP_020632379.1">
    <property type="nucleotide sequence ID" value="NZ_KB913032.1"/>
</dbReference>
<keyword evidence="11" id="KW-1185">Reference proteome</keyword>
<keyword evidence="5 7" id="KW-1133">Transmembrane helix</keyword>
<evidence type="ECO:0000256" key="8">
    <source>
        <dbReference type="SAM" id="MobiDB-lite"/>
    </source>
</evidence>
<evidence type="ECO:0000313" key="10">
    <source>
        <dbReference type="EMBL" id="OXM52315.1"/>
    </source>
</evidence>
<gene>
    <name evidence="10" type="ORF">CFP75_10595</name>
</gene>
<feature type="compositionally biased region" description="Low complexity" evidence="8">
    <location>
        <begin position="218"/>
        <end position="228"/>
    </location>
</feature>
<comment type="subcellular location">
    <subcellularLocation>
        <location evidence="1 7">Cell membrane</location>
        <topology evidence="1 7">Multi-pass membrane protein</topology>
    </subcellularLocation>
</comment>
<proteinExistence type="inferred from homology"/>
<evidence type="ECO:0000256" key="6">
    <source>
        <dbReference type="ARBA" id="ARBA00023136"/>
    </source>
</evidence>
<dbReference type="OrthoDB" id="9813426at2"/>
<dbReference type="Pfam" id="PF09335">
    <property type="entry name" value="VTT_dom"/>
    <property type="match status" value="1"/>
</dbReference>
<evidence type="ECO:0000256" key="2">
    <source>
        <dbReference type="ARBA" id="ARBA00010792"/>
    </source>
</evidence>
<comment type="similarity">
    <text evidence="2 7">Belongs to the DedA family.</text>
</comment>
<accession>A0A229S0J0</accession>
<feature type="compositionally biased region" description="Polar residues" evidence="8">
    <location>
        <begin position="232"/>
        <end position="241"/>
    </location>
</feature>
<feature type="transmembrane region" description="Helical" evidence="7">
    <location>
        <begin position="156"/>
        <end position="178"/>
    </location>
</feature>
<feature type="transmembrane region" description="Helical" evidence="7">
    <location>
        <begin position="22"/>
        <end position="41"/>
    </location>
</feature>
<evidence type="ECO:0000256" key="3">
    <source>
        <dbReference type="ARBA" id="ARBA00022475"/>
    </source>
</evidence>
<name>A0A229S0J0_AMYAL</name>
<feature type="transmembrane region" description="Helical" evidence="7">
    <location>
        <begin position="48"/>
        <end position="65"/>
    </location>
</feature>
<dbReference type="Proteomes" id="UP000215563">
    <property type="component" value="Unassembled WGS sequence"/>
</dbReference>
<evidence type="ECO:0000256" key="1">
    <source>
        <dbReference type="ARBA" id="ARBA00004651"/>
    </source>
</evidence>
<dbReference type="AlphaFoldDB" id="A0A229S0J0"/>
<comment type="caution">
    <text evidence="10">The sequence shown here is derived from an EMBL/GenBank/DDBJ whole genome shotgun (WGS) entry which is preliminary data.</text>
</comment>
<reference evidence="10 11" key="1">
    <citation type="submission" date="2017-07" db="EMBL/GenBank/DDBJ databases">
        <title>Amycolatopsis alba DSM 44262 Genome sequencing and assembly.</title>
        <authorList>
            <person name="Kaur N."/>
            <person name="Mayilraj S."/>
        </authorList>
    </citation>
    <scope>NUCLEOTIDE SEQUENCE [LARGE SCALE GENOMIC DNA]</scope>
    <source>
        <strain evidence="10 11">DSM 44262</strain>
    </source>
</reference>
<evidence type="ECO:0000313" key="11">
    <source>
        <dbReference type="Proteomes" id="UP000215563"/>
    </source>
</evidence>
<evidence type="ECO:0000256" key="7">
    <source>
        <dbReference type="RuleBase" id="RU367016"/>
    </source>
</evidence>
<evidence type="ECO:0000256" key="5">
    <source>
        <dbReference type="ARBA" id="ARBA00022989"/>
    </source>
</evidence>